<keyword evidence="10" id="KW-1185">Reference proteome</keyword>
<dbReference type="SUPFAM" id="SSF46565">
    <property type="entry name" value="Chaperone J-domain"/>
    <property type="match status" value="1"/>
</dbReference>
<dbReference type="PROSITE" id="PS51188">
    <property type="entry name" value="ZF_CR"/>
    <property type="match status" value="1"/>
</dbReference>
<evidence type="ECO:0000256" key="3">
    <source>
        <dbReference type="ARBA" id="ARBA00022771"/>
    </source>
</evidence>
<feature type="repeat" description="PPR" evidence="6">
    <location>
        <begin position="736"/>
        <end position="770"/>
    </location>
</feature>
<evidence type="ECO:0000256" key="6">
    <source>
        <dbReference type="PROSITE-ProRule" id="PRU00708"/>
    </source>
</evidence>
<feature type="repeat" description="PPR" evidence="6">
    <location>
        <begin position="397"/>
        <end position="431"/>
    </location>
</feature>
<keyword evidence="4 5" id="KW-0862">Zinc</keyword>
<feature type="domain" description="CR-type" evidence="8">
    <location>
        <begin position="997"/>
        <end position="1078"/>
    </location>
</feature>
<comment type="caution">
    <text evidence="9">The sequence shown here is derived from an EMBL/GenBank/DDBJ whole genome shotgun (WGS) entry which is preliminary data.</text>
</comment>
<dbReference type="NCBIfam" id="TIGR00756">
    <property type="entry name" value="PPR"/>
    <property type="match status" value="6"/>
</dbReference>
<dbReference type="Pfam" id="PF13041">
    <property type="entry name" value="PPR_2"/>
    <property type="match status" value="2"/>
</dbReference>
<dbReference type="Gene3D" id="1.10.287.110">
    <property type="entry name" value="DnaJ domain"/>
    <property type="match status" value="1"/>
</dbReference>
<dbReference type="InterPro" id="IPR001623">
    <property type="entry name" value="DnaJ_domain"/>
</dbReference>
<dbReference type="PROSITE" id="PS00636">
    <property type="entry name" value="DNAJ_1"/>
    <property type="match status" value="1"/>
</dbReference>
<feature type="repeat" description="PPR" evidence="6">
    <location>
        <begin position="91"/>
        <end position="125"/>
    </location>
</feature>
<accession>A0ABQ7NNV7</accession>
<dbReference type="Pfam" id="PF01535">
    <property type="entry name" value="PPR"/>
    <property type="match status" value="9"/>
</dbReference>
<dbReference type="SMART" id="SM00271">
    <property type="entry name" value="DnaJ"/>
    <property type="match status" value="1"/>
</dbReference>
<feature type="repeat" description="PPR" evidence="6">
    <location>
        <begin position="295"/>
        <end position="329"/>
    </location>
</feature>
<dbReference type="Pfam" id="PF20431">
    <property type="entry name" value="E_motif"/>
    <property type="match status" value="1"/>
</dbReference>
<protein>
    <recommendedName>
        <fullName evidence="11">J domain-containing protein</fullName>
    </recommendedName>
</protein>
<dbReference type="PANTHER" id="PTHR47926">
    <property type="entry name" value="PENTATRICOPEPTIDE REPEAT-CONTAINING PROTEIN"/>
    <property type="match status" value="1"/>
</dbReference>
<evidence type="ECO:0000256" key="4">
    <source>
        <dbReference type="ARBA" id="ARBA00022833"/>
    </source>
</evidence>
<dbReference type="Proteomes" id="UP000823674">
    <property type="component" value="Chromosome A01"/>
</dbReference>
<dbReference type="PROSITE" id="PS51375">
    <property type="entry name" value="PPR"/>
    <property type="match status" value="8"/>
</dbReference>
<feature type="repeat" description="PPR" evidence="6">
    <location>
        <begin position="193"/>
        <end position="227"/>
    </location>
</feature>
<keyword evidence="2" id="KW-0677">Repeat</keyword>
<dbReference type="PANTHER" id="PTHR47926:SF397">
    <property type="entry name" value="(WILD MALAYSIAN BANANA) HYPOTHETICAL PROTEIN"/>
    <property type="match status" value="1"/>
</dbReference>
<dbReference type="Gene3D" id="2.60.260.20">
    <property type="entry name" value="Urease metallochaperone UreE, N-terminal domain"/>
    <property type="match status" value="2"/>
</dbReference>
<dbReference type="SUPFAM" id="SSF49493">
    <property type="entry name" value="HSP40/DnaJ peptide-binding domain"/>
    <property type="match status" value="2"/>
</dbReference>
<dbReference type="InterPro" id="IPR001305">
    <property type="entry name" value="HSP_DnaJ_Cys-rich_dom"/>
</dbReference>
<dbReference type="Gene3D" id="2.10.230.10">
    <property type="entry name" value="Heat shock protein DnaJ, cysteine-rich domain"/>
    <property type="match status" value="1"/>
</dbReference>
<feature type="repeat" description="PPR" evidence="6">
    <location>
        <begin position="498"/>
        <end position="532"/>
    </location>
</feature>
<feature type="domain" description="J" evidence="7">
    <location>
        <begin position="867"/>
        <end position="931"/>
    </location>
</feature>
<dbReference type="PRINTS" id="PR00625">
    <property type="entry name" value="JDOMAIN"/>
</dbReference>
<keyword evidence="1 5" id="KW-0479">Metal-binding</keyword>
<dbReference type="InterPro" id="IPR011990">
    <property type="entry name" value="TPR-like_helical_dom_sf"/>
</dbReference>
<dbReference type="InterPro" id="IPR018253">
    <property type="entry name" value="DnaJ_domain_CS"/>
</dbReference>
<feature type="zinc finger region" description="CR-type" evidence="5">
    <location>
        <begin position="997"/>
        <end position="1078"/>
    </location>
</feature>
<dbReference type="InterPro" id="IPR012724">
    <property type="entry name" value="DnaJ"/>
</dbReference>
<evidence type="ECO:0000256" key="1">
    <source>
        <dbReference type="ARBA" id="ARBA00022723"/>
    </source>
</evidence>
<dbReference type="InterPro" id="IPR036410">
    <property type="entry name" value="HSP_DnaJ_Cys-rich_dom_sf"/>
</dbReference>
<dbReference type="Pfam" id="PF01556">
    <property type="entry name" value="DnaJ_C"/>
    <property type="match status" value="1"/>
</dbReference>
<dbReference type="Gene3D" id="1.25.40.10">
    <property type="entry name" value="Tetratricopeptide repeat domain"/>
    <property type="match status" value="6"/>
</dbReference>
<feature type="repeat" description="PPR" evidence="6">
    <location>
        <begin position="635"/>
        <end position="669"/>
    </location>
</feature>
<dbReference type="InterPro" id="IPR002885">
    <property type="entry name" value="PPR_rpt"/>
</dbReference>
<dbReference type="PROSITE" id="PS50076">
    <property type="entry name" value="DNAJ_2"/>
    <property type="match status" value="1"/>
</dbReference>
<dbReference type="NCBIfam" id="NF008035">
    <property type="entry name" value="PRK10767.1"/>
    <property type="match status" value="1"/>
</dbReference>
<evidence type="ECO:0000259" key="8">
    <source>
        <dbReference type="PROSITE" id="PS51188"/>
    </source>
</evidence>
<evidence type="ECO:0008006" key="11">
    <source>
        <dbReference type="Google" id="ProtNLM"/>
    </source>
</evidence>
<evidence type="ECO:0000256" key="5">
    <source>
        <dbReference type="PROSITE-ProRule" id="PRU00546"/>
    </source>
</evidence>
<dbReference type="InterPro" id="IPR046960">
    <property type="entry name" value="PPR_At4g14850-like_plant"/>
</dbReference>
<dbReference type="CDD" id="cd10719">
    <property type="entry name" value="DnaJ_zf"/>
    <property type="match status" value="1"/>
</dbReference>
<dbReference type="NCBIfam" id="TIGR02349">
    <property type="entry name" value="DnaJ_bact"/>
    <property type="match status" value="1"/>
</dbReference>
<gene>
    <name evidence="9" type="primary">A01p001010.1_BraROA</name>
    <name evidence="9" type="ORF">IGI04_000082</name>
</gene>
<proteinExistence type="inferred from homology"/>
<evidence type="ECO:0000256" key="2">
    <source>
        <dbReference type="ARBA" id="ARBA00022737"/>
    </source>
</evidence>
<dbReference type="InterPro" id="IPR046848">
    <property type="entry name" value="E_motif"/>
</dbReference>
<dbReference type="SUPFAM" id="SSF57938">
    <property type="entry name" value="DnaJ/Hsp40 cysteine-rich domain"/>
    <property type="match status" value="1"/>
</dbReference>
<dbReference type="InterPro" id="IPR002939">
    <property type="entry name" value="DnaJ_C"/>
</dbReference>
<dbReference type="CDD" id="cd06257">
    <property type="entry name" value="DnaJ"/>
    <property type="match status" value="1"/>
</dbReference>
<dbReference type="HAMAP" id="MF_01152">
    <property type="entry name" value="DnaJ"/>
    <property type="match status" value="1"/>
</dbReference>
<evidence type="ECO:0000313" key="9">
    <source>
        <dbReference type="EMBL" id="KAG5412515.1"/>
    </source>
</evidence>
<dbReference type="InterPro" id="IPR036869">
    <property type="entry name" value="J_dom_sf"/>
</dbReference>
<sequence>MLIPKRACLFFKPRLVTVRTLSSSSYIDHHIRVILSDQISTLESLRKHHALIITGGNSDNIFVASKLIQSYASFGKPNLSSKVFDSVRQRDVFLWNSIIKAHCSNGDYPKALSFFFSMLLSSQSLDHFTAPMVVSACAELTWHHVGCFVHGLVLKHGGFERNCAVGASFVYFYSKCGFLEDARNVFDEMPERDVFAWTAVINGHVQNGESERGLEYLRKMHSVGSEDDGEKLNARTLECGFQACVNLGALREGRCLHGFAVKNGLASSTFSFYTKCGSPAEAYLAFRELGDDEEDVFSWTSIIASLARSGNVEGSFGMFWEMQRKGIQADGVVVSCLINELGKMMLVAQGKAFHGFVIRRCFSLDGTVCNALLSMYCKLDLLSVAEKLFCRIREEGDKEAWNTMVKGYGKMKCDVKCIELFKKILNLGVEIDSGSLVSVISSCSHTGAVLLGKSLHCYAVKTSFDLATSVVNSLIDLYGKMGDLTVAWRMFSEADKSSVVTWNSMIASYVHCERSDKAIALFDRMISENFKPSSITLVTVLMACANTGSLEKGDKIHRYITETEHEMNLSLTTALIDMYAKSGQLEKSRQLFNNADQKDAVCWNVMISGYGMHGDVESAIELFEQMEESDDVEPTGPTFLALLSACTHAGLVEQGKTLFLKMQQYNVKPSLKHYSCLVDLLSRSGDLEEAEATVMSMPFAPDGAIWGALLSSCMTYEEYEMGIRMAELAVGSDPGNDGYYIMLANMYSAAGKWEEAERARERMKESGVGKKAGHRECNMALIQFGSSSCVAQWGICRPQVAVKASFYPTRLESHHDKSCISQINCLGASQSSMFSHGSLPFLSLVTGQSRNAHSRRGARFTVRADTDFYSVLGVSKTATKAEIKSAYRKLARSYHPDVNKDAGAEDKFKEISNAYEILSDDEKRSLYDRYGEAGVKGAGMGGMGDYSNPFDLFESLFEGMGGMGGGMGSRGGSRSRAVDGEDEYYSLILDFKEAVFGVEKEIEISRLESCGTCNGSGAKAGTKPTKCKTCGGQGQVVASTRTPLGVFQQVMTCSPCNGTGEVSKPCGACSGDGRVRRTKRISLKVPAGVDSGSRLRVRGEGNAGKRGGSSGDLFAVIEVIPDPILKRDDTNILYTCKISYVDAILGTTLKVPTVDGTVDLKVPAGTQPSTTLVMAKKGVPVLNKSKMRGDQLVRVQVEIPKRLSKEEKKLVEELADMSKNKVANSRR</sequence>
<dbReference type="SUPFAM" id="SSF48452">
    <property type="entry name" value="TPR-like"/>
    <property type="match status" value="1"/>
</dbReference>
<reference evidence="9 10" key="1">
    <citation type="submission" date="2021-03" db="EMBL/GenBank/DDBJ databases">
        <authorList>
            <person name="King G.J."/>
            <person name="Bancroft I."/>
            <person name="Baten A."/>
            <person name="Bloomfield J."/>
            <person name="Borpatragohain P."/>
            <person name="He Z."/>
            <person name="Irish N."/>
            <person name="Irwin J."/>
            <person name="Liu K."/>
            <person name="Mauleon R.P."/>
            <person name="Moore J."/>
            <person name="Morris R."/>
            <person name="Ostergaard L."/>
            <person name="Wang B."/>
            <person name="Wells R."/>
        </authorList>
    </citation>
    <scope>NUCLEOTIDE SEQUENCE [LARGE SCALE GENOMIC DNA]</scope>
    <source>
        <strain evidence="9">R-o-18</strain>
        <tissue evidence="9">Leaf</tissue>
    </source>
</reference>
<name>A0ABQ7NNV7_BRACM</name>
<dbReference type="CDD" id="cd10747">
    <property type="entry name" value="DnaJ_C"/>
    <property type="match status" value="1"/>
</dbReference>
<dbReference type="Pfam" id="PF00684">
    <property type="entry name" value="DnaJ_CXXCXGXG"/>
    <property type="match status" value="1"/>
</dbReference>
<evidence type="ECO:0000259" key="7">
    <source>
        <dbReference type="PROSITE" id="PS50076"/>
    </source>
</evidence>
<dbReference type="InterPro" id="IPR008971">
    <property type="entry name" value="HSP40/DnaJ_pept-bd"/>
</dbReference>
<organism evidence="9 10">
    <name type="scientific">Brassica rapa subsp. trilocularis</name>
    <dbReference type="NCBI Taxonomy" id="1813537"/>
    <lineage>
        <taxon>Eukaryota</taxon>
        <taxon>Viridiplantae</taxon>
        <taxon>Streptophyta</taxon>
        <taxon>Embryophyta</taxon>
        <taxon>Tracheophyta</taxon>
        <taxon>Spermatophyta</taxon>
        <taxon>Magnoliopsida</taxon>
        <taxon>eudicotyledons</taxon>
        <taxon>Gunneridae</taxon>
        <taxon>Pentapetalae</taxon>
        <taxon>rosids</taxon>
        <taxon>malvids</taxon>
        <taxon>Brassicales</taxon>
        <taxon>Brassicaceae</taxon>
        <taxon>Brassiceae</taxon>
        <taxon>Brassica</taxon>
    </lineage>
</organism>
<evidence type="ECO:0000313" key="10">
    <source>
        <dbReference type="Proteomes" id="UP000823674"/>
    </source>
</evidence>
<feature type="repeat" description="PPR" evidence="6">
    <location>
        <begin position="599"/>
        <end position="629"/>
    </location>
</feature>
<dbReference type="EMBL" id="JADBGQ010000001">
    <property type="protein sequence ID" value="KAG5412515.1"/>
    <property type="molecule type" value="Genomic_DNA"/>
</dbReference>
<keyword evidence="3 5" id="KW-0863">Zinc-finger</keyword>
<dbReference type="Pfam" id="PF00226">
    <property type="entry name" value="DnaJ"/>
    <property type="match status" value="1"/>
</dbReference>